<comment type="caution">
    <text evidence="1">The sequence shown here is derived from an EMBL/GenBank/DDBJ whole genome shotgun (WGS) entry which is preliminary data.</text>
</comment>
<dbReference type="Proteomes" id="UP000029078">
    <property type="component" value="Unassembled WGS sequence"/>
</dbReference>
<dbReference type="AlphaFoldDB" id="A0A087CPI5"/>
<dbReference type="STRING" id="78346.BRUM_1867"/>
<keyword evidence="2" id="KW-1185">Reference proteome</keyword>
<accession>A0A087CPI5</accession>
<gene>
    <name evidence="1" type="ORF">BRUM_1867</name>
</gene>
<protein>
    <submittedName>
        <fullName evidence="1">Uncharacterized protein</fullName>
    </submittedName>
</protein>
<reference evidence="1 2" key="1">
    <citation type="submission" date="2014-03" db="EMBL/GenBank/DDBJ databases">
        <title>Genomics of Bifidobacteria.</title>
        <authorList>
            <person name="Ventura M."/>
            <person name="Milani C."/>
            <person name="Lugli G.A."/>
        </authorList>
    </citation>
    <scope>NUCLEOTIDE SEQUENCE [LARGE SCALE GENOMIC DNA]</scope>
    <source>
        <strain evidence="1 2">LMG 21811</strain>
    </source>
</reference>
<proteinExistence type="predicted"/>
<name>A0A087CPI5_BIFRU</name>
<evidence type="ECO:0000313" key="2">
    <source>
        <dbReference type="Proteomes" id="UP000029078"/>
    </source>
</evidence>
<evidence type="ECO:0000313" key="1">
    <source>
        <dbReference type="EMBL" id="KFI85185.1"/>
    </source>
</evidence>
<organism evidence="1 2">
    <name type="scientific">Bifidobacterium ruminantium</name>
    <dbReference type="NCBI Taxonomy" id="78346"/>
    <lineage>
        <taxon>Bacteria</taxon>
        <taxon>Bacillati</taxon>
        <taxon>Actinomycetota</taxon>
        <taxon>Actinomycetes</taxon>
        <taxon>Bifidobacteriales</taxon>
        <taxon>Bifidobacteriaceae</taxon>
        <taxon>Bifidobacterium</taxon>
    </lineage>
</organism>
<dbReference type="RefSeq" id="WP_026645734.1">
    <property type="nucleotide sequence ID" value="NZ_JGZL01000019.1"/>
</dbReference>
<sequence length="213" mass="25241">MRNYDSDPLMLELVRKYILMDFNPLDSLAMGVIRDGLRRNNWRYLAKGAPANLVYTYNRYYKDKFANHVRNYRDAAMSHDMGLIAYHWEQMLMLLNPQVLEYRFDDAYHYAHEPLEFSDDGNVNPYLVRTKALNAAAGDYLDLHTFRGLFSLLPVLTDDEKDAIRMGRYEWEHDESKWHLYTIQGTTPVDSELYVPFTGNNNNDDEYWDEWGI</sequence>
<dbReference type="EMBL" id="JGZL01000019">
    <property type="protein sequence ID" value="KFI85185.1"/>
    <property type="molecule type" value="Genomic_DNA"/>
</dbReference>